<evidence type="ECO:0000256" key="2">
    <source>
        <dbReference type="SAM" id="MobiDB-lite"/>
    </source>
</evidence>
<name>A0A024V267_PLAFA</name>
<dbReference type="EMBL" id="KI925141">
    <property type="protein sequence ID" value="ETW16579.1"/>
    <property type="molecule type" value="Genomic_DNA"/>
</dbReference>
<dbReference type="AlphaFoldDB" id="A0A024V267"/>
<protein>
    <submittedName>
        <fullName evidence="3">Uncharacterized protein</fullName>
    </submittedName>
</protein>
<feature type="coiled-coil region" evidence="1">
    <location>
        <begin position="521"/>
        <end position="555"/>
    </location>
</feature>
<feature type="compositionally biased region" description="Basic and acidic residues" evidence="2">
    <location>
        <begin position="19"/>
        <end position="45"/>
    </location>
</feature>
<dbReference type="Proteomes" id="UP000030690">
    <property type="component" value="Unassembled WGS sequence"/>
</dbReference>
<feature type="region of interest" description="Disordered" evidence="2">
    <location>
        <begin position="1"/>
        <end position="45"/>
    </location>
</feature>
<reference evidence="3 4" key="2">
    <citation type="submission" date="2013-02" db="EMBL/GenBank/DDBJ databases">
        <title>The Genome Sequence of Plasmodium falciparum Vietnam Oak-Knoll (FVO).</title>
        <authorList>
            <consortium name="The Broad Institute Genome Sequencing Platform"/>
            <consortium name="The Broad Institute Genome Sequencing Center for Infectious Disease"/>
            <person name="Neafsey D."/>
            <person name="Cheeseman I."/>
            <person name="Volkman S."/>
            <person name="Adams J."/>
            <person name="Walker B."/>
            <person name="Young S.K."/>
            <person name="Zeng Q."/>
            <person name="Gargeya S."/>
            <person name="Fitzgerald M."/>
            <person name="Haas B."/>
            <person name="Abouelleil A."/>
            <person name="Alvarado L."/>
            <person name="Arachchi H.M."/>
            <person name="Berlin A.M."/>
            <person name="Chapman S.B."/>
            <person name="Dewar J."/>
            <person name="Goldberg J."/>
            <person name="Griggs A."/>
            <person name="Gujja S."/>
            <person name="Hansen M."/>
            <person name="Howarth C."/>
            <person name="Imamovic A."/>
            <person name="Larimer J."/>
            <person name="McCowan C."/>
            <person name="Murphy C."/>
            <person name="Neiman D."/>
            <person name="Pearson M."/>
            <person name="Priest M."/>
            <person name="Roberts A."/>
            <person name="Saif S."/>
            <person name="Shea T."/>
            <person name="Sisk P."/>
            <person name="Sykes S."/>
            <person name="Wortman J."/>
            <person name="Nusbaum C."/>
            <person name="Birren B."/>
        </authorList>
    </citation>
    <scope>NUCLEOTIDE SEQUENCE [LARGE SCALE GENOMIC DNA]</scope>
    <source>
        <strain evidence="4">Vietnam Oak-Knoll (FVO)</strain>
    </source>
</reference>
<dbReference type="OrthoDB" id="378604at2759"/>
<evidence type="ECO:0000313" key="3">
    <source>
        <dbReference type="EMBL" id="ETW16579.1"/>
    </source>
</evidence>
<accession>A0A024V267</accession>
<organism evidence="3 4">
    <name type="scientific">Plasmodium falciparum Vietnam Oak-Knoll</name>
    <name type="common">FVO</name>
    <dbReference type="NCBI Taxonomy" id="1036723"/>
    <lineage>
        <taxon>Eukaryota</taxon>
        <taxon>Sar</taxon>
        <taxon>Alveolata</taxon>
        <taxon>Apicomplexa</taxon>
        <taxon>Aconoidasida</taxon>
        <taxon>Haemosporida</taxon>
        <taxon>Plasmodiidae</taxon>
        <taxon>Plasmodium</taxon>
        <taxon>Plasmodium (Laverania)</taxon>
    </lineage>
</organism>
<evidence type="ECO:0000313" key="4">
    <source>
        <dbReference type="Proteomes" id="UP000030690"/>
    </source>
</evidence>
<evidence type="ECO:0000256" key="1">
    <source>
        <dbReference type="SAM" id="Coils"/>
    </source>
</evidence>
<feature type="compositionally biased region" description="Basic and acidic residues" evidence="2">
    <location>
        <begin position="1"/>
        <end position="12"/>
    </location>
</feature>
<keyword evidence="1" id="KW-0175">Coiled coil</keyword>
<reference evidence="3 4" key="1">
    <citation type="submission" date="2013-02" db="EMBL/GenBank/DDBJ databases">
        <title>The Genome Annotation of Plasmodium falciparum Vietnam Oak-Knoll (FVO).</title>
        <authorList>
            <consortium name="The Broad Institute Genome Sequencing Platform"/>
            <consortium name="The Broad Institute Genome Sequencing Center for Infectious Disease"/>
            <person name="Neafsey D."/>
            <person name="Hoffman S."/>
            <person name="Volkman S."/>
            <person name="Rosenthal P."/>
            <person name="Walker B."/>
            <person name="Young S.K."/>
            <person name="Zeng Q."/>
            <person name="Gargeya S."/>
            <person name="Fitzgerald M."/>
            <person name="Haas B."/>
            <person name="Abouelleil A."/>
            <person name="Allen A.W."/>
            <person name="Alvarado L."/>
            <person name="Arachchi H.M."/>
            <person name="Berlin A.M."/>
            <person name="Chapman S.B."/>
            <person name="Gainer-Dewar J."/>
            <person name="Goldberg J."/>
            <person name="Griggs A."/>
            <person name="Gujja S."/>
            <person name="Hansen M."/>
            <person name="Howarth C."/>
            <person name="Imamovic A."/>
            <person name="Ireland A."/>
            <person name="Larimer J."/>
            <person name="McCowan C."/>
            <person name="Murphy C."/>
            <person name="Pearson M."/>
            <person name="Poon T.W."/>
            <person name="Priest M."/>
            <person name="Roberts A."/>
            <person name="Saif S."/>
            <person name="Shea T."/>
            <person name="Sisk P."/>
            <person name="Sykes S."/>
            <person name="Wortman J."/>
            <person name="Nusbaum C."/>
            <person name="Birren B."/>
        </authorList>
    </citation>
    <scope>NUCLEOTIDE SEQUENCE [LARGE SCALE GENOMIC DNA]</scope>
    <source>
        <strain evidence="4">Vietnam Oak-Knoll (FVO)</strain>
    </source>
</reference>
<proteinExistence type="predicted"/>
<sequence>MSSDIKDLIRKEKERRKLMREENRIKEKEKKKDDNDDEKKKEKELNVKNCKNGDKLFLNIQKNYENTDKQIKVEEDEKNNNIQVSKKNYYDIIKEKFTFNRESKKVSFDEPKAPVNKLNKNNDLQKAFLEYGDDTESDNSFNENINYNDKNIKSKVHNNINNDEDNNLPNDFFDSLNNENNIDEKLPKNLQHSDNEKNQKYLTTKSDKTTQHYSMNQYDNIDDKKILEEGLASLTFNKEKTNKHTTSNYLNNDNNYNNNNKNEHVEILETYEIIEPNKDDLKFDENDDFHKKVLNKRRKIEKNNLNDLLSLEYDDVDVDSNEDNDKSEKDVLTESNYTTKDTNIIKEEQEKEMKKNLNDLHINSNKKDKNNLHNSNNIINIINNNLNDVELYKLKDSAYYEELDYLYKLLIQKKKNILGNKYNEEKEINDEKEDVILQELNDFHKKNNNNNNNNNNNYDAEQKNNFNILEIYEILNMKKPQVENDLLYTRINTKKDTNNIITTQKENIPKGFFDDEEKDILIRENISLSQLNLKIKELKNEMNRILSEDKNTEQMYEEKKNNFIDYLYDDKFDNKEHFLKEIKKKKKNKNVKINKFKNKIMERKEQKIKNNPKKVMKMGNSQMDFDEMLFDWRKKKIL</sequence>
<gene>
    <name evidence="3" type="ORF">PFFVO_04439</name>
</gene>